<evidence type="ECO:0000256" key="3">
    <source>
        <dbReference type="ARBA" id="ARBA00008940"/>
    </source>
</evidence>
<dbReference type="EMBL" id="OX597833">
    <property type="protein sequence ID" value="CAI9737743.1"/>
    <property type="molecule type" value="Genomic_DNA"/>
</dbReference>
<evidence type="ECO:0008006" key="11">
    <source>
        <dbReference type="Google" id="ProtNLM"/>
    </source>
</evidence>
<evidence type="ECO:0000256" key="1">
    <source>
        <dbReference type="ARBA" id="ARBA00004123"/>
    </source>
</evidence>
<name>A0AA36BP97_OCTVU</name>
<dbReference type="InterPro" id="IPR049317">
    <property type="entry name" value="GCIP-like_N"/>
</dbReference>
<gene>
    <name evidence="9" type="ORF">OCTVUL_1B021398</name>
</gene>
<keyword evidence="5" id="KW-0539">Nucleus</keyword>
<dbReference type="GO" id="GO:0005634">
    <property type="term" value="C:nucleus"/>
    <property type="evidence" value="ECO:0007669"/>
    <property type="project" value="UniProtKB-SubCell"/>
</dbReference>
<evidence type="ECO:0000259" key="8">
    <source>
        <dbReference type="Pfam" id="PF20936"/>
    </source>
</evidence>
<keyword evidence="4" id="KW-0963">Cytoplasm</keyword>
<dbReference type="Gene3D" id="1.20.1410.10">
    <property type="entry name" value="I/LWEQ domain"/>
    <property type="match status" value="1"/>
</dbReference>
<dbReference type="GO" id="GO:0005737">
    <property type="term" value="C:cytoplasm"/>
    <property type="evidence" value="ECO:0007669"/>
    <property type="project" value="UniProtKB-SubCell"/>
</dbReference>
<evidence type="ECO:0000313" key="9">
    <source>
        <dbReference type="EMBL" id="CAI9737743.1"/>
    </source>
</evidence>
<dbReference type="Pfam" id="PF20936">
    <property type="entry name" value="GCIP_C"/>
    <property type="match status" value="1"/>
</dbReference>
<feature type="domain" description="Cyclin-D1-binding protein 1-like C-terminal" evidence="8">
    <location>
        <begin position="200"/>
        <end position="295"/>
    </location>
</feature>
<dbReference type="PANTHER" id="PTHR15492:SF1">
    <property type="entry name" value="CYCLIN-D1-BINDING PROTEIN 1"/>
    <property type="match status" value="1"/>
</dbReference>
<accession>A0AA36BP97</accession>
<evidence type="ECO:0000256" key="6">
    <source>
        <dbReference type="ARBA" id="ARBA00023306"/>
    </source>
</evidence>
<evidence type="ECO:0000256" key="5">
    <source>
        <dbReference type="ARBA" id="ARBA00023242"/>
    </source>
</evidence>
<keyword evidence="6" id="KW-0131">Cell cycle</keyword>
<dbReference type="InterPro" id="IPR026907">
    <property type="entry name" value="GCIP-like"/>
</dbReference>
<dbReference type="InterPro" id="IPR049318">
    <property type="entry name" value="GCIP_C"/>
</dbReference>
<comment type="similarity">
    <text evidence="3">Belongs to the CCNDBP1 family.</text>
</comment>
<evidence type="ECO:0000256" key="4">
    <source>
        <dbReference type="ARBA" id="ARBA00022490"/>
    </source>
</evidence>
<dbReference type="PANTHER" id="PTHR15492">
    <property type="entry name" value="CYCLIN D1-BINDING PROTEIN 1"/>
    <property type="match status" value="1"/>
</dbReference>
<dbReference type="Pfam" id="PF13324">
    <property type="entry name" value="GCIP_N"/>
    <property type="match status" value="1"/>
</dbReference>
<comment type="subcellular location">
    <subcellularLocation>
        <location evidence="2">Cytoplasm</location>
    </subcellularLocation>
    <subcellularLocation>
        <location evidence="1">Nucleus</location>
    </subcellularLocation>
</comment>
<dbReference type="AlphaFoldDB" id="A0AA36BP97"/>
<proteinExistence type="inferred from homology"/>
<organism evidence="9 10">
    <name type="scientific">Octopus vulgaris</name>
    <name type="common">Common octopus</name>
    <dbReference type="NCBI Taxonomy" id="6645"/>
    <lineage>
        <taxon>Eukaryota</taxon>
        <taxon>Metazoa</taxon>
        <taxon>Spiralia</taxon>
        <taxon>Lophotrochozoa</taxon>
        <taxon>Mollusca</taxon>
        <taxon>Cephalopoda</taxon>
        <taxon>Coleoidea</taxon>
        <taxon>Octopodiformes</taxon>
        <taxon>Octopoda</taxon>
        <taxon>Incirrata</taxon>
        <taxon>Octopodidae</taxon>
        <taxon>Octopus</taxon>
    </lineage>
</organism>
<sequence length="332" mass="37578">MAYCRHSENVFNDVIDHLGLAVSQLRDGESDHAENTYYTKDEYWNQIRNISLSLSHDVTLISMAFSKTPYPTPEAVTKMLSKLEMTALTLVSSFYMLPKTQGLLLRDSFKKSTIELIEKVNTFIKSIQTGSASSPEMLYKTGIVWEHSDFFSSQPKDNKQAIVDLMRVSMGLIADALQELEQGVTENGQFDDIDDIMVGDHCNEDEWSEEDKTLLGPSQGLIKVANHVLKEALKTTMKNGKCDTAKQISQYDDLADHVKKLSPAVDQLGIALYPPMGHRFVRAYSEHLAEILRNFLNCLRSSHVTDEDDKQWLEFLLKAVEHNTEKIHGLTD</sequence>
<reference evidence="9" key="1">
    <citation type="submission" date="2023-08" db="EMBL/GenBank/DDBJ databases">
        <authorList>
            <person name="Alioto T."/>
            <person name="Alioto T."/>
            <person name="Gomez Garrido J."/>
        </authorList>
    </citation>
    <scope>NUCLEOTIDE SEQUENCE</scope>
</reference>
<protein>
    <recommendedName>
        <fullName evidence="11">Cyclin-D1-binding protein 1 homolog</fullName>
    </recommendedName>
</protein>
<dbReference type="Gene3D" id="1.20.1420.10">
    <property type="entry name" value="Talin, central domain"/>
    <property type="match status" value="1"/>
</dbReference>
<evidence type="ECO:0000256" key="2">
    <source>
        <dbReference type="ARBA" id="ARBA00004496"/>
    </source>
</evidence>
<dbReference type="Proteomes" id="UP001162480">
    <property type="component" value="Chromosome 20"/>
</dbReference>
<evidence type="ECO:0000313" key="10">
    <source>
        <dbReference type="Proteomes" id="UP001162480"/>
    </source>
</evidence>
<evidence type="ECO:0000259" key="7">
    <source>
        <dbReference type="Pfam" id="PF13324"/>
    </source>
</evidence>
<feature type="domain" description="Cyclin-D1-binding protein 1-like N-terminal" evidence="7">
    <location>
        <begin position="48"/>
        <end position="183"/>
    </location>
</feature>
<keyword evidence="10" id="KW-1185">Reference proteome</keyword>